<evidence type="ECO:0000313" key="1">
    <source>
        <dbReference type="EMBL" id="OQB40657.1"/>
    </source>
</evidence>
<proteinExistence type="predicted"/>
<organism evidence="1">
    <name type="scientific">candidate division CPR1 bacterium ADurb.Bin160</name>
    <dbReference type="NCBI Taxonomy" id="1852826"/>
    <lineage>
        <taxon>Bacteria</taxon>
        <taxon>candidate division CPR1</taxon>
    </lineage>
</organism>
<dbReference type="InterPro" id="IPR036187">
    <property type="entry name" value="DNA_mismatch_repair_MutS_sf"/>
</dbReference>
<reference evidence="1" key="1">
    <citation type="submission" date="2017-02" db="EMBL/GenBank/DDBJ databases">
        <title>Delving into the versatile metabolic prowess of the omnipresent phylum Bacteroidetes.</title>
        <authorList>
            <person name="Nobu M.K."/>
            <person name="Mei R."/>
            <person name="Narihiro T."/>
            <person name="Kuroda K."/>
            <person name="Liu W.-T."/>
        </authorList>
    </citation>
    <scope>NUCLEOTIDE SEQUENCE</scope>
    <source>
        <strain evidence="1">ADurb.Bin160</strain>
    </source>
</reference>
<gene>
    <name evidence="1" type="ORF">BWY04_01260</name>
</gene>
<sequence length="79" mass="9306">MSGYHIESIENLYKILQKVLKNDEFIKNDMDFIADGYSAEIDRLRKIAYHSDEMLMDYQNELAKASKVSNVKLKYIINQ</sequence>
<comment type="caution">
    <text evidence="1">The sequence shown here is derived from an EMBL/GenBank/DDBJ whole genome shotgun (WGS) entry which is preliminary data.</text>
</comment>
<accession>A0A1V5ZKC6</accession>
<dbReference type="AlphaFoldDB" id="A0A1V5ZKC6"/>
<name>A0A1V5ZKC6_9BACT</name>
<dbReference type="EMBL" id="MWDB01000036">
    <property type="protein sequence ID" value="OQB40657.1"/>
    <property type="molecule type" value="Genomic_DNA"/>
</dbReference>
<protein>
    <submittedName>
        <fullName evidence="1">DNA mismatch repair protein MutS</fullName>
    </submittedName>
</protein>
<dbReference type="SUPFAM" id="SSF48334">
    <property type="entry name" value="DNA repair protein MutS, domain III"/>
    <property type="match status" value="1"/>
</dbReference>
<dbReference type="Gene3D" id="1.10.1420.10">
    <property type="match status" value="1"/>
</dbReference>
<dbReference type="Proteomes" id="UP000485621">
    <property type="component" value="Unassembled WGS sequence"/>
</dbReference>